<dbReference type="InterPro" id="IPR012338">
    <property type="entry name" value="Beta-lactam/transpept-like"/>
</dbReference>
<evidence type="ECO:0000313" key="11">
    <source>
        <dbReference type="EMBL" id="OGY18672.1"/>
    </source>
</evidence>
<evidence type="ECO:0000256" key="6">
    <source>
        <dbReference type="ARBA" id="ARBA00023316"/>
    </source>
</evidence>
<name>A0A1G1VTG1_9BACT</name>
<keyword evidence="3" id="KW-0378">Hydrolase</keyword>
<reference evidence="11 12" key="1">
    <citation type="journal article" date="2016" name="Nat. Commun.">
        <title>Thousands of microbial genomes shed light on interconnected biogeochemical processes in an aquifer system.</title>
        <authorList>
            <person name="Anantharaman K."/>
            <person name="Brown C.T."/>
            <person name="Hug L.A."/>
            <person name="Sharon I."/>
            <person name="Castelle C.J."/>
            <person name="Probst A.J."/>
            <person name="Thomas B.C."/>
            <person name="Singh A."/>
            <person name="Wilkins M.J."/>
            <person name="Karaoz U."/>
            <person name="Brodie E.L."/>
            <person name="Williams K.H."/>
            <person name="Hubbard S.S."/>
            <person name="Banfield J.F."/>
        </authorList>
    </citation>
    <scope>NUCLEOTIDE SEQUENCE [LARGE SCALE GENOMIC DNA]</scope>
</reference>
<keyword evidence="4" id="KW-0133">Cell shape</keyword>
<organism evidence="11 12">
    <name type="scientific">Candidatus Chisholmbacteria bacterium RIFCSPHIGHO2_01_FULL_52_32</name>
    <dbReference type="NCBI Taxonomy" id="1797591"/>
    <lineage>
        <taxon>Bacteria</taxon>
        <taxon>Candidatus Chisholmiibacteriota</taxon>
    </lineage>
</organism>
<proteinExistence type="inferred from homology"/>
<feature type="domain" description="Peptidase S11 D-alanyl-D-alanine carboxypeptidase A N-terminal" evidence="10">
    <location>
        <begin position="73"/>
        <end position="296"/>
    </location>
</feature>
<sequence>MKRFTILSFVAALFFLVVVGFGGKRSLSPSKLPNEKETKRFTPFLTVNDSARFHPLLREPSKNELSSARLAALKAYLVVNADSGEVYSARNVNEKIPPASLTKLVTAMVALDIATSSAKLTASQKAASQEPTILGVKPGETFTLEELIKAMIATSGNDAATIVGEETLRPFSGNEEVFVSLMNKKAELLGLGNTNFTNTQGFDDENQYTNAYDLARIARYAYKNYLPIRTAAASRYAALEETERHGFYHLPNWNALLTTYPGVDGLKIGFTEKAGHLTIVTATREGISLIAIVVGAGSIVDRDLAAAALLNYGFQKEGIKGVKVDESLIKPRLDEWRELREQILQELYRESKIATESQNVKP</sequence>
<dbReference type="GO" id="GO:0009252">
    <property type="term" value="P:peptidoglycan biosynthetic process"/>
    <property type="evidence" value="ECO:0007669"/>
    <property type="project" value="UniProtKB-KW"/>
</dbReference>
<evidence type="ECO:0000256" key="7">
    <source>
        <dbReference type="PIRSR" id="PIRSR618044-1"/>
    </source>
</evidence>
<dbReference type="PRINTS" id="PR00725">
    <property type="entry name" value="DADACBPTASE1"/>
</dbReference>
<evidence type="ECO:0000313" key="12">
    <source>
        <dbReference type="Proteomes" id="UP000179233"/>
    </source>
</evidence>
<gene>
    <name evidence="11" type="ORF">A2786_04195</name>
</gene>
<dbReference type="AlphaFoldDB" id="A0A1G1VTG1"/>
<accession>A0A1G1VTG1</accession>
<dbReference type="GO" id="GO:0009002">
    <property type="term" value="F:serine-type D-Ala-D-Ala carboxypeptidase activity"/>
    <property type="evidence" value="ECO:0007669"/>
    <property type="project" value="InterPro"/>
</dbReference>
<evidence type="ECO:0000256" key="3">
    <source>
        <dbReference type="ARBA" id="ARBA00022801"/>
    </source>
</evidence>
<dbReference type="Proteomes" id="UP000179233">
    <property type="component" value="Unassembled WGS sequence"/>
</dbReference>
<evidence type="ECO:0000259" key="10">
    <source>
        <dbReference type="Pfam" id="PF00768"/>
    </source>
</evidence>
<dbReference type="GO" id="GO:0006508">
    <property type="term" value="P:proteolysis"/>
    <property type="evidence" value="ECO:0007669"/>
    <property type="project" value="InterPro"/>
</dbReference>
<evidence type="ECO:0000256" key="9">
    <source>
        <dbReference type="RuleBase" id="RU004016"/>
    </source>
</evidence>
<dbReference type="Gene3D" id="3.40.710.10">
    <property type="entry name" value="DD-peptidase/beta-lactamase superfamily"/>
    <property type="match status" value="1"/>
</dbReference>
<feature type="active site" description="Acyl-ester intermediate" evidence="7">
    <location>
        <position position="100"/>
    </location>
</feature>
<feature type="active site" evidence="7">
    <location>
        <position position="155"/>
    </location>
</feature>
<dbReference type="PANTHER" id="PTHR21581">
    <property type="entry name" value="D-ALANYL-D-ALANINE CARBOXYPEPTIDASE"/>
    <property type="match status" value="1"/>
</dbReference>
<keyword evidence="6" id="KW-0961">Cell wall biogenesis/degradation</keyword>
<evidence type="ECO:0000256" key="5">
    <source>
        <dbReference type="ARBA" id="ARBA00022984"/>
    </source>
</evidence>
<evidence type="ECO:0000256" key="1">
    <source>
        <dbReference type="ARBA" id="ARBA00007164"/>
    </source>
</evidence>
<protein>
    <recommendedName>
        <fullName evidence="10">Peptidase S11 D-alanyl-D-alanine carboxypeptidase A N-terminal domain-containing protein</fullName>
    </recommendedName>
</protein>
<dbReference type="PANTHER" id="PTHR21581:SF6">
    <property type="entry name" value="TRAFFICKING PROTEIN PARTICLE COMPLEX SUBUNIT 12"/>
    <property type="match status" value="1"/>
</dbReference>
<dbReference type="SUPFAM" id="SSF56601">
    <property type="entry name" value="beta-lactamase/transpeptidase-like"/>
    <property type="match status" value="1"/>
</dbReference>
<dbReference type="GO" id="GO:0008360">
    <property type="term" value="P:regulation of cell shape"/>
    <property type="evidence" value="ECO:0007669"/>
    <property type="project" value="UniProtKB-KW"/>
</dbReference>
<dbReference type="Pfam" id="PF00768">
    <property type="entry name" value="Peptidase_S11"/>
    <property type="match status" value="1"/>
</dbReference>
<evidence type="ECO:0000256" key="4">
    <source>
        <dbReference type="ARBA" id="ARBA00022960"/>
    </source>
</evidence>
<feature type="active site" description="Proton acceptor" evidence="7">
    <location>
        <position position="103"/>
    </location>
</feature>
<comment type="caution">
    <text evidence="11">The sequence shown here is derived from an EMBL/GenBank/DDBJ whole genome shotgun (WGS) entry which is preliminary data.</text>
</comment>
<dbReference type="EMBL" id="MHCJ01000003">
    <property type="protein sequence ID" value="OGY18672.1"/>
    <property type="molecule type" value="Genomic_DNA"/>
</dbReference>
<feature type="binding site" evidence="8">
    <location>
        <position position="267"/>
    </location>
    <ligand>
        <name>substrate</name>
    </ligand>
</feature>
<dbReference type="InterPro" id="IPR018044">
    <property type="entry name" value="Peptidase_S11"/>
</dbReference>
<evidence type="ECO:0000256" key="8">
    <source>
        <dbReference type="PIRSR" id="PIRSR618044-2"/>
    </source>
</evidence>
<keyword evidence="2" id="KW-0732">Signal</keyword>
<keyword evidence="5" id="KW-0573">Peptidoglycan synthesis</keyword>
<comment type="similarity">
    <text evidence="1 9">Belongs to the peptidase S11 family.</text>
</comment>
<dbReference type="InterPro" id="IPR001967">
    <property type="entry name" value="Peptidase_S11_N"/>
</dbReference>
<evidence type="ECO:0000256" key="2">
    <source>
        <dbReference type="ARBA" id="ARBA00022729"/>
    </source>
</evidence>
<dbReference type="GO" id="GO:0071555">
    <property type="term" value="P:cell wall organization"/>
    <property type="evidence" value="ECO:0007669"/>
    <property type="project" value="UniProtKB-KW"/>
</dbReference>